<name>A0A4R4A837_MARGR</name>
<organism evidence="10 11">
    <name type="scientific">Marichromatium gracile</name>
    <name type="common">Chromatium gracile</name>
    <dbReference type="NCBI Taxonomy" id="1048"/>
    <lineage>
        <taxon>Bacteria</taxon>
        <taxon>Pseudomonadati</taxon>
        <taxon>Pseudomonadota</taxon>
        <taxon>Gammaproteobacteria</taxon>
        <taxon>Chromatiales</taxon>
        <taxon>Chromatiaceae</taxon>
        <taxon>Marichromatium</taxon>
    </lineage>
</organism>
<dbReference type="PANTHER" id="PTHR43057">
    <property type="entry name" value="ARSENITE EFFLUX TRANSPORTER"/>
    <property type="match status" value="1"/>
</dbReference>
<comment type="similarity">
    <text evidence="2 8">Belongs to the arsenical resistance-3 (ACR3) (TC 2.A.59) family.</text>
</comment>
<accession>A0A4R4A837</accession>
<gene>
    <name evidence="10" type="ORF">EDC29_10926</name>
</gene>
<dbReference type="GO" id="GO:0015105">
    <property type="term" value="F:arsenite transmembrane transporter activity"/>
    <property type="evidence" value="ECO:0007669"/>
    <property type="project" value="TreeGrafter"/>
</dbReference>
<dbReference type="Gene3D" id="1.20.1530.20">
    <property type="match status" value="1"/>
</dbReference>
<keyword evidence="7 8" id="KW-0472">Membrane</keyword>
<evidence type="ECO:0000313" key="10">
    <source>
        <dbReference type="EMBL" id="TCW34666.1"/>
    </source>
</evidence>
<dbReference type="Proteomes" id="UP000295247">
    <property type="component" value="Unassembled WGS sequence"/>
</dbReference>
<dbReference type="NCBIfam" id="TIGR00832">
    <property type="entry name" value="acr3"/>
    <property type="match status" value="1"/>
</dbReference>
<protein>
    <submittedName>
        <fullName evidence="10">ACR3 family arsenite transporter</fullName>
    </submittedName>
</protein>
<comment type="subcellular location">
    <subcellularLocation>
        <location evidence="1 8">Cell membrane</location>
        <topology evidence="1 8">Multi-pass membrane protein</topology>
    </subcellularLocation>
</comment>
<sequence length="360" mass="39100">MSVPCEVSTTQASGAPMSLFERGLTLWVGLCILIGIGLGQWAPAPFQFLGGLEVARVNIPVGLLIWVMIIPMLMKIDFGALHQVRAHWRGIGVTLFVNWAVKPFSMALLAWLFIRGLFAPWLPAEQLDAYVAGLILLAAAPCTAMVFVWSRLTGGDPYFTLSQVALNDAIMVFAFAPIVGLLLGLSSILVPWETLLTSVALYIVVPVIIAQWWRRRLLRHGSARFEATLETLGHASIFALLATLVLLFAFQGQAIIDAPLIILLLAVPILIQVFFNSALAYWLNRAVGERHSVACPSALIGASNFFELAVAAAIALFGFESGAALATVVGVLIEVPVMLLVVRVVNRTRGWYERGARVRS</sequence>
<keyword evidence="4 8" id="KW-1003">Cell membrane</keyword>
<feature type="transmembrane region" description="Helical" evidence="9">
    <location>
        <begin position="24"/>
        <end position="42"/>
    </location>
</feature>
<dbReference type="RefSeq" id="WP_132230181.1">
    <property type="nucleotide sequence ID" value="NZ_NRRH01000022.1"/>
</dbReference>
<dbReference type="AlphaFoldDB" id="A0A4R4A837"/>
<evidence type="ECO:0000256" key="8">
    <source>
        <dbReference type="PIRNR" id="PIRNR005508"/>
    </source>
</evidence>
<feature type="transmembrane region" description="Helical" evidence="9">
    <location>
        <begin position="130"/>
        <end position="149"/>
    </location>
</feature>
<dbReference type="GO" id="GO:0015297">
    <property type="term" value="F:antiporter activity"/>
    <property type="evidence" value="ECO:0007669"/>
    <property type="project" value="UniProtKB-UniRule"/>
</dbReference>
<evidence type="ECO:0000256" key="7">
    <source>
        <dbReference type="ARBA" id="ARBA00023136"/>
    </source>
</evidence>
<dbReference type="Pfam" id="PF01758">
    <property type="entry name" value="SBF"/>
    <property type="match status" value="1"/>
</dbReference>
<feature type="transmembrane region" description="Helical" evidence="9">
    <location>
        <begin position="195"/>
        <end position="213"/>
    </location>
</feature>
<evidence type="ECO:0000256" key="3">
    <source>
        <dbReference type="ARBA" id="ARBA00022448"/>
    </source>
</evidence>
<dbReference type="InterPro" id="IPR038770">
    <property type="entry name" value="Na+/solute_symporter_sf"/>
</dbReference>
<feature type="transmembrane region" description="Helical" evidence="9">
    <location>
        <begin position="234"/>
        <end position="254"/>
    </location>
</feature>
<evidence type="ECO:0000256" key="5">
    <source>
        <dbReference type="ARBA" id="ARBA00022692"/>
    </source>
</evidence>
<comment type="caution">
    <text evidence="10">The sequence shown here is derived from an EMBL/GenBank/DDBJ whole genome shotgun (WGS) entry which is preliminary data.</text>
</comment>
<feature type="transmembrane region" description="Helical" evidence="9">
    <location>
        <begin position="170"/>
        <end position="189"/>
    </location>
</feature>
<keyword evidence="6 8" id="KW-1133">Transmembrane helix</keyword>
<feature type="transmembrane region" description="Helical" evidence="9">
    <location>
        <begin position="295"/>
        <end position="317"/>
    </location>
</feature>
<evidence type="ECO:0000313" key="11">
    <source>
        <dbReference type="Proteomes" id="UP000295247"/>
    </source>
</evidence>
<dbReference type="EMBL" id="SMDC01000009">
    <property type="protein sequence ID" value="TCW34666.1"/>
    <property type="molecule type" value="Genomic_DNA"/>
</dbReference>
<evidence type="ECO:0000256" key="6">
    <source>
        <dbReference type="ARBA" id="ARBA00022989"/>
    </source>
</evidence>
<evidence type="ECO:0000256" key="1">
    <source>
        <dbReference type="ARBA" id="ARBA00004651"/>
    </source>
</evidence>
<feature type="transmembrane region" description="Helical" evidence="9">
    <location>
        <begin position="323"/>
        <end position="345"/>
    </location>
</feature>
<dbReference type="GO" id="GO:0015104">
    <property type="term" value="F:antimonite transmembrane transporter activity"/>
    <property type="evidence" value="ECO:0007669"/>
    <property type="project" value="TreeGrafter"/>
</dbReference>
<dbReference type="InterPro" id="IPR004706">
    <property type="entry name" value="Arsenical-R_Acr3"/>
</dbReference>
<reference evidence="10 11" key="1">
    <citation type="submission" date="2019-03" db="EMBL/GenBank/DDBJ databases">
        <title>Genomic Encyclopedia of Type Strains, Phase IV (KMG-IV): sequencing the most valuable type-strain genomes for metagenomic binning, comparative biology and taxonomic classification.</title>
        <authorList>
            <person name="Goeker M."/>
        </authorList>
    </citation>
    <scope>NUCLEOTIDE SEQUENCE [LARGE SCALE GENOMIC DNA]</scope>
    <source>
        <strain evidence="10 11">DSM 203</strain>
    </source>
</reference>
<evidence type="ECO:0000256" key="9">
    <source>
        <dbReference type="SAM" id="Phobius"/>
    </source>
</evidence>
<keyword evidence="5 8" id="KW-0812">Transmembrane</keyword>
<feature type="transmembrane region" description="Helical" evidence="9">
    <location>
        <begin position="260"/>
        <end position="283"/>
    </location>
</feature>
<proteinExistence type="inferred from homology"/>
<feature type="transmembrane region" description="Helical" evidence="9">
    <location>
        <begin position="95"/>
        <end position="118"/>
    </location>
</feature>
<dbReference type="PANTHER" id="PTHR43057:SF1">
    <property type="entry name" value="ARSENICAL-RESISTANCE PROTEIN 3"/>
    <property type="match status" value="1"/>
</dbReference>
<dbReference type="InterPro" id="IPR002657">
    <property type="entry name" value="BilAc:Na_symport/Acr3"/>
</dbReference>
<dbReference type="GO" id="GO:0005886">
    <property type="term" value="C:plasma membrane"/>
    <property type="evidence" value="ECO:0007669"/>
    <property type="project" value="UniProtKB-SubCell"/>
</dbReference>
<feature type="transmembrane region" description="Helical" evidence="9">
    <location>
        <begin position="54"/>
        <end position="74"/>
    </location>
</feature>
<dbReference type="PIRSF" id="PIRSF005508">
    <property type="entry name" value="Acr3"/>
    <property type="match status" value="1"/>
</dbReference>
<keyword evidence="3 8" id="KW-0813">Transport</keyword>
<evidence type="ECO:0000256" key="2">
    <source>
        <dbReference type="ARBA" id="ARBA00010110"/>
    </source>
</evidence>
<evidence type="ECO:0000256" key="4">
    <source>
        <dbReference type="ARBA" id="ARBA00022475"/>
    </source>
</evidence>